<evidence type="ECO:0000313" key="1">
    <source>
        <dbReference type="EMBL" id="KAF4620149.1"/>
    </source>
</evidence>
<dbReference type="Proteomes" id="UP000566819">
    <property type="component" value="Unassembled WGS sequence"/>
</dbReference>
<sequence length="267" mass="30797">MENFAAHARDAISMTPEEIIQILCGLPDMASLATYVNGDTSSRWAFSTVSSRIIHSVLSKEVQTDVLPEAYAVIKARELANNGNIEQPISREATEEFWEEYFLVRKQPQNLTLQEGCDIAELHLIVRSWAYYFLGVTLPLIFDLDDDSDVGSDRSFQLGILPELPEFLDVHVLPRLQQAFYRYEVYRTIFGNPRRLPIPAYEQAYLFDYFAPWENEQLTCIYECLLRAVTPCVNVMIKHDIRWARNITSHTQLGDEEFIQPILARDL</sequence>
<dbReference type="OrthoDB" id="5427059at2759"/>
<name>A0A8H4QYV0_9HELO</name>
<keyword evidence="2" id="KW-1185">Reference proteome</keyword>
<protein>
    <submittedName>
        <fullName evidence="1">Uncharacterized protein</fullName>
    </submittedName>
</protein>
<proteinExistence type="predicted"/>
<evidence type="ECO:0000313" key="2">
    <source>
        <dbReference type="Proteomes" id="UP000566819"/>
    </source>
</evidence>
<dbReference type="AlphaFoldDB" id="A0A8H4QYV0"/>
<dbReference type="EMBL" id="JAAMPI010002004">
    <property type="protein sequence ID" value="KAF4620149.1"/>
    <property type="molecule type" value="Genomic_DNA"/>
</dbReference>
<organism evidence="1 2">
    <name type="scientific">Cudoniella acicularis</name>
    <dbReference type="NCBI Taxonomy" id="354080"/>
    <lineage>
        <taxon>Eukaryota</taxon>
        <taxon>Fungi</taxon>
        <taxon>Dikarya</taxon>
        <taxon>Ascomycota</taxon>
        <taxon>Pezizomycotina</taxon>
        <taxon>Leotiomycetes</taxon>
        <taxon>Helotiales</taxon>
        <taxon>Tricladiaceae</taxon>
        <taxon>Cudoniella</taxon>
    </lineage>
</organism>
<comment type="caution">
    <text evidence="1">The sequence shown here is derived from an EMBL/GenBank/DDBJ whole genome shotgun (WGS) entry which is preliminary data.</text>
</comment>
<reference evidence="1 2" key="1">
    <citation type="submission" date="2020-03" db="EMBL/GenBank/DDBJ databases">
        <title>Draft Genome Sequence of Cudoniella acicularis.</title>
        <authorList>
            <person name="Buettner E."/>
            <person name="Kellner H."/>
        </authorList>
    </citation>
    <scope>NUCLEOTIDE SEQUENCE [LARGE SCALE GENOMIC DNA]</scope>
    <source>
        <strain evidence="1 2">DSM 108380</strain>
    </source>
</reference>
<gene>
    <name evidence="1" type="ORF">G7Y89_g14674</name>
</gene>
<accession>A0A8H4QYV0</accession>